<dbReference type="EMBL" id="KV878986">
    <property type="protein sequence ID" value="OJJ96262.1"/>
    <property type="molecule type" value="Genomic_DNA"/>
</dbReference>
<evidence type="ECO:0000259" key="1">
    <source>
        <dbReference type="Pfam" id="PF01048"/>
    </source>
</evidence>
<dbReference type="InterPro" id="IPR035994">
    <property type="entry name" value="Nucleoside_phosphorylase_sf"/>
</dbReference>
<name>A0A1L9WJC9_ASPA1</name>
<evidence type="ECO:0000313" key="3">
    <source>
        <dbReference type="Proteomes" id="UP000184546"/>
    </source>
</evidence>
<accession>A0A1L9WJC9</accession>
<dbReference type="Proteomes" id="UP000184546">
    <property type="component" value="Unassembled WGS sequence"/>
</dbReference>
<dbReference type="RefSeq" id="XP_020052602.1">
    <property type="nucleotide sequence ID" value="XM_020202904.1"/>
</dbReference>
<keyword evidence="3" id="KW-1185">Reference proteome</keyword>
<dbReference type="PANTHER" id="PTHR46082">
    <property type="entry name" value="ATP/GTP-BINDING PROTEIN-RELATED"/>
    <property type="match status" value="1"/>
</dbReference>
<protein>
    <recommendedName>
        <fullName evidence="1">Nucleoside phosphorylase domain-containing protein</fullName>
    </recommendedName>
</protein>
<dbReference type="VEuPathDB" id="FungiDB:ASPACDRAFT_54641"/>
<dbReference type="OrthoDB" id="1577640at2759"/>
<dbReference type="PANTHER" id="PTHR46082:SF11">
    <property type="entry name" value="AAA+ ATPASE DOMAIN-CONTAINING PROTEIN-RELATED"/>
    <property type="match status" value="1"/>
</dbReference>
<reference evidence="3" key="1">
    <citation type="journal article" date="2017" name="Genome Biol.">
        <title>Comparative genomics reveals high biological diversity and specific adaptations in the industrially and medically important fungal genus Aspergillus.</title>
        <authorList>
            <person name="de Vries R.P."/>
            <person name="Riley R."/>
            <person name="Wiebenga A."/>
            <person name="Aguilar-Osorio G."/>
            <person name="Amillis S."/>
            <person name="Uchima C.A."/>
            <person name="Anderluh G."/>
            <person name="Asadollahi M."/>
            <person name="Askin M."/>
            <person name="Barry K."/>
            <person name="Battaglia E."/>
            <person name="Bayram O."/>
            <person name="Benocci T."/>
            <person name="Braus-Stromeyer S.A."/>
            <person name="Caldana C."/>
            <person name="Canovas D."/>
            <person name="Cerqueira G.C."/>
            <person name="Chen F."/>
            <person name="Chen W."/>
            <person name="Choi C."/>
            <person name="Clum A."/>
            <person name="Dos Santos R.A."/>
            <person name="Damasio A.R."/>
            <person name="Diallinas G."/>
            <person name="Emri T."/>
            <person name="Fekete E."/>
            <person name="Flipphi M."/>
            <person name="Freyberg S."/>
            <person name="Gallo A."/>
            <person name="Gournas C."/>
            <person name="Habgood R."/>
            <person name="Hainaut M."/>
            <person name="Harispe M.L."/>
            <person name="Henrissat B."/>
            <person name="Hilden K.S."/>
            <person name="Hope R."/>
            <person name="Hossain A."/>
            <person name="Karabika E."/>
            <person name="Karaffa L."/>
            <person name="Karanyi Z."/>
            <person name="Krasevec N."/>
            <person name="Kuo A."/>
            <person name="Kusch H."/>
            <person name="LaButti K."/>
            <person name="Lagendijk E.L."/>
            <person name="Lapidus A."/>
            <person name="Levasseur A."/>
            <person name="Lindquist E."/>
            <person name="Lipzen A."/>
            <person name="Logrieco A.F."/>
            <person name="MacCabe A."/>
            <person name="Maekelae M.R."/>
            <person name="Malavazi I."/>
            <person name="Melin P."/>
            <person name="Meyer V."/>
            <person name="Mielnichuk N."/>
            <person name="Miskei M."/>
            <person name="Molnar A.P."/>
            <person name="Mule G."/>
            <person name="Ngan C.Y."/>
            <person name="Orejas M."/>
            <person name="Orosz E."/>
            <person name="Ouedraogo J.P."/>
            <person name="Overkamp K.M."/>
            <person name="Park H.-S."/>
            <person name="Perrone G."/>
            <person name="Piumi F."/>
            <person name="Punt P.J."/>
            <person name="Ram A.F."/>
            <person name="Ramon A."/>
            <person name="Rauscher S."/>
            <person name="Record E."/>
            <person name="Riano-Pachon D.M."/>
            <person name="Robert V."/>
            <person name="Roehrig J."/>
            <person name="Ruller R."/>
            <person name="Salamov A."/>
            <person name="Salih N.S."/>
            <person name="Samson R.A."/>
            <person name="Sandor E."/>
            <person name="Sanguinetti M."/>
            <person name="Schuetze T."/>
            <person name="Sepcic K."/>
            <person name="Shelest E."/>
            <person name="Sherlock G."/>
            <person name="Sophianopoulou V."/>
            <person name="Squina F.M."/>
            <person name="Sun H."/>
            <person name="Susca A."/>
            <person name="Todd R.B."/>
            <person name="Tsang A."/>
            <person name="Unkles S.E."/>
            <person name="van de Wiele N."/>
            <person name="van Rossen-Uffink D."/>
            <person name="Oliveira J.V."/>
            <person name="Vesth T.C."/>
            <person name="Visser J."/>
            <person name="Yu J.-H."/>
            <person name="Zhou M."/>
            <person name="Andersen M.R."/>
            <person name="Archer D.B."/>
            <person name="Baker S.E."/>
            <person name="Benoit I."/>
            <person name="Brakhage A.A."/>
            <person name="Braus G.H."/>
            <person name="Fischer R."/>
            <person name="Frisvad J.C."/>
            <person name="Goldman G.H."/>
            <person name="Houbraken J."/>
            <person name="Oakley B."/>
            <person name="Pocsi I."/>
            <person name="Scazzocchio C."/>
            <person name="Seiboth B."/>
            <person name="vanKuyk P.A."/>
            <person name="Wortman J."/>
            <person name="Dyer P.S."/>
            <person name="Grigoriev I.V."/>
        </authorList>
    </citation>
    <scope>NUCLEOTIDE SEQUENCE [LARGE SCALE GENOMIC DNA]</scope>
    <source>
        <strain evidence="3">ATCC 16872 / CBS 172.66 / WB 5094</strain>
    </source>
</reference>
<dbReference type="STRING" id="690307.A0A1L9WJC9"/>
<sequence>MTNAYILGAISGHNVVSACLPAGTYGTTSAATVASSMFFSSGSIQHLLMVGIGGGVPSEPNDLRLGDVVVSDTFERTGTLSKPSTSLLAAVTKLRADHYCSGNLIAALVAQMLANRPPMVREFTRPDNEPDRLFHANYEHDPSQRTCANCDAKKLILRSACKDTQPAVHYGLIASENQVIKHAGTRDRLLRTAVLMNNFPCLKIRGISDSADSHNKQ</sequence>
<dbReference type="OMA" id="ANCDRSK"/>
<dbReference type="GeneID" id="30976718"/>
<evidence type="ECO:0000313" key="2">
    <source>
        <dbReference type="EMBL" id="OJJ96262.1"/>
    </source>
</evidence>
<dbReference type="Pfam" id="PF01048">
    <property type="entry name" value="PNP_UDP_1"/>
    <property type="match status" value="1"/>
</dbReference>
<proteinExistence type="predicted"/>
<feature type="domain" description="Nucleoside phosphorylase" evidence="1">
    <location>
        <begin position="4"/>
        <end position="190"/>
    </location>
</feature>
<dbReference type="GO" id="GO:0009116">
    <property type="term" value="P:nucleoside metabolic process"/>
    <property type="evidence" value="ECO:0007669"/>
    <property type="project" value="InterPro"/>
</dbReference>
<dbReference type="AlphaFoldDB" id="A0A1L9WJC9"/>
<gene>
    <name evidence="2" type="ORF">ASPACDRAFT_54641</name>
</gene>
<dbReference type="InterPro" id="IPR000845">
    <property type="entry name" value="Nucleoside_phosphorylase_d"/>
</dbReference>
<dbReference type="InterPro" id="IPR053137">
    <property type="entry name" value="NLR-like"/>
</dbReference>
<organism evidence="2 3">
    <name type="scientific">Aspergillus aculeatus (strain ATCC 16872 / CBS 172.66 / WB 5094)</name>
    <dbReference type="NCBI Taxonomy" id="690307"/>
    <lineage>
        <taxon>Eukaryota</taxon>
        <taxon>Fungi</taxon>
        <taxon>Dikarya</taxon>
        <taxon>Ascomycota</taxon>
        <taxon>Pezizomycotina</taxon>
        <taxon>Eurotiomycetes</taxon>
        <taxon>Eurotiomycetidae</taxon>
        <taxon>Eurotiales</taxon>
        <taxon>Aspergillaceae</taxon>
        <taxon>Aspergillus</taxon>
        <taxon>Aspergillus subgen. Circumdati</taxon>
    </lineage>
</organism>
<dbReference type="Gene3D" id="3.40.50.1580">
    <property type="entry name" value="Nucleoside phosphorylase domain"/>
    <property type="match status" value="1"/>
</dbReference>
<dbReference type="GO" id="GO:0003824">
    <property type="term" value="F:catalytic activity"/>
    <property type="evidence" value="ECO:0007669"/>
    <property type="project" value="InterPro"/>
</dbReference>
<dbReference type="SUPFAM" id="SSF53167">
    <property type="entry name" value="Purine and uridine phosphorylases"/>
    <property type="match status" value="1"/>
</dbReference>